<accession>A0ABW2BUB1</accession>
<evidence type="ECO:0000313" key="8">
    <source>
        <dbReference type="Proteomes" id="UP001596337"/>
    </source>
</evidence>
<reference evidence="8" key="1">
    <citation type="journal article" date="2019" name="Int. J. Syst. Evol. Microbiol.">
        <title>The Global Catalogue of Microorganisms (GCM) 10K type strain sequencing project: providing services to taxonomists for standard genome sequencing and annotation.</title>
        <authorList>
            <consortium name="The Broad Institute Genomics Platform"/>
            <consortium name="The Broad Institute Genome Sequencing Center for Infectious Disease"/>
            <person name="Wu L."/>
            <person name="Ma J."/>
        </authorList>
    </citation>
    <scope>NUCLEOTIDE SEQUENCE [LARGE SCALE GENOMIC DNA]</scope>
    <source>
        <strain evidence="8">KCTC 32255</strain>
    </source>
</reference>
<dbReference type="InterPro" id="IPR007867">
    <property type="entry name" value="GMC_OxRtase_C"/>
</dbReference>
<evidence type="ECO:0000256" key="1">
    <source>
        <dbReference type="ARBA" id="ARBA00001974"/>
    </source>
</evidence>
<keyword evidence="3 5" id="KW-0285">Flavoprotein</keyword>
<comment type="cofactor">
    <cofactor evidence="1">
        <name>FAD</name>
        <dbReference type="ChEBI" id="CHEBI:57692"/>
    </cofactor>
</comment>
<dbReference type="InterPro" id="IPR000172">
    <property type="entry name" value="GMC_OxRdtase_N"/>
</dbReference>
<keyword evidence="4 5" id="KW-0274">FAD</keyword>
<evidence type="ECO:0000256" key="5">
    <source>
        <dbReference type="RuleBase" id="RU003968"/>
    </source>
</evidence>
<dbReference type="InterPro" id="IPR012132">
    <property type="entry name" value="GMC_OxRdtase"/>
</dbReference>
<dbReference type="PIRSF" id="PIRSF000137">
    <property type="entry name" value="Alcohol_oxidase"/>
    <property type="match status" value="1"/>
</dbReference>
<dbReference type="Pfam" id="PF05199">
    <property type="entry name" value="GMC_oxred_C"/>
    <property type="match status" value="1"/>
</dbReference>
<sequence length="530" mass="57116">MTEADYVVVGAGSAGCAVASRLAEHGASVVLIEAGGPDKSRFVRVPGMIAPMHSVPQLKKRFDWGFSTVPQKHALERQIPSTRGKVLGGSSSVNGMLFVRGNRADYDGWAAEGCDGWSYDDVLPSFKRMEDWEEGANELRGAGGPIKVTRQRDLTEASTSFIESLSDTVGVPKLDDYNGAEQEGVSIFQESAADGLRYSSSRGYLGGNPNLRVLTKAHVTRLTFSGDRVTGVEIAEKSGTRVITASQEVVLAAGVFGSPHLLLLSGIGPAGHLRDMGITVRADLPVGKNLHDHLFVPMSFLMPSAVHRGTALHFASGVLTEMLRGDSWFGRTVFEAVGFVRSSRATDRPDIQFHTLPWSYPVPNQDAPVIHRPDKRPALTVLPTLIYPQSRGEVRLASSDPTAAPLIDPAYLAEPADADLLIEGIQLTREIMANKLIAGDVRAEFSPGDAFRDETSLRRELPNRVHSVYHPVGTCRMGADERAVVDPQLRVRGIEGLRVADASIMPTVTGGNTNAPAMMIGERCAELMTT</sequence>
<feature type="domain" description="Glucose-methanol-choline oxidoreductase N-terminal" evidence="6">
    <location>
        <begin position="84"/>
        <end position="107"/>
    </location>
</feature>
<evidence type="ECO:0000313" key="7">
    <source>
        <dbReference type="EMBL" id="MFC6866596.1"/>
    </source>
</evidence>
<dbReference type="PROSITE" id="PS00623">
    <property type="entry name" value="GMC_OXRED_1"/>
    <property type="match status" value="1"/>
</dbReference>
<dbReference type="Gene3D" id="3.30.560.10">
    <property type="entry name" value="Glucose Oxidase, domain 3"/>
    <property type="match status" value="1"/>
</dbReference>
<comment type="similarity">
    <text evidence="2 5">Belongs to the GMC oxidoreductase family.</text>
</comment>
<dbReference type="SUPFAM" id="SSF51905">
    <property type="entry name" value="FAD/NAD(P)-binding domain"/>
    <property type="match status" value="1"/>
</dbReference>
<name>A0ABW2BUB1_9PSEU</name>
<dbReference type="Proteomes" id="UP001596337">
    <property type="component" value="Unassembled WGS sequence"/>
</dbReference>
<dbReference type="InterPro" id="IPR036188">
    <property type="entry name" value="FAD/NAD-bd_sf"/>
</dbReference>
<comment type="caution">
    <text evidence="7">The sequence shown here is derived from an EMBL/GenBank/DDBJ whole genome shotgun (WGS) entry which is preliminary data.</text>
</comment>
<evidence type="ECO:0000256" key="3">
    <source>
        <dbReference type="ARBA" id="ARBA00022630"/>
    </source>
</evidence>
<dbReference type="EMBL" id="JBHSXX010000001">
    <property type="protein sequence ID" value="MFC6866596.1"/>
    <property type="molecule type" value="Genomic_DNA"/>
</dbReference>
<organism evidence="7 8">
    <name type="scientific">Haloechinothrix salitolerans</name>
    <dbReference type="NCBI Taxonomy" id="926830"/>
    <lineage>
        <taxon>Bacteria</taxon>
        <taxon>Bacillati</taxon>
        <taxon>Actinomycetota</taxon>
        <taxon>Actinomycetes</taxon>
        <taxon>Pseudonocardiales</taxon>
        <taxon>Pseudonocardiaceae</taxon>
        <taxon>Haloechinothrix</taxon>
    </lineage>
</organism>
<dbReference type="RefSeq" id="WP_345395833.1">
    <property type="nucleotide sequence ID" value="NZ_BAABLA010000024.1"/>
</dbReference>
<dbReference type="Gene3D" id="3.50.50.60">
    <property type="entry name" value="FAD/NAD(P)-binding domain"/>
    <property type="match status" value="1"/>
</dbReference>
<protein>
    <submittedName>
        <fullName evidence="7">GMC family oxidoreductase</fullName>
    </submittedName>
</protein>
<evidence type="ECO:0000256" key="2">
    <source>
        <dbReference type="ARBA" id="ARBA00010790"/>
    </source>
</evidence>
<dbReference type="PANTHER" id="PTHR11552:SF147">
    <property type="entry name" value="CHOLINE DEHYDROGENASE, MITOCHONDRIAL"/>
    <property type="match status" value="1"/>
</dbReference>
<evidence type="ECO:0000259" key="6">
    <source>
        <dbReference type="PROSITE" id="PS00623"/>
    </source>
</evidence>
<dbReference type="Pfam" id="PF00732">
    <property type="entry name" value="GMC_oxred_N"/>
    <property type="match status" value="1"/>
</dbReference>
<gene>
    <name evidence="7" type="ORF">ACFQGD_05505</name>
</gene>
<keyword evidence="8" id="KW-1185">Reference proteome</keyword>
<dbReference type="PANTHER" id="PTHR11552">
    <property type="entry name" value="GLUCOSE-METHANOL-CHOLINE GMC OXIDOREDUCTASE"/>
    <property type="match status" value="1"/>
</dbReference>
<proteinExistence type="inferred from homology"/>
<evidence type="ECO:0000256" key="4">
    <source>
        <dbReference type="ARBA" id="ARBA00022827"/>
    </source>
</evidence>
<dbReference type="SUPFAM" id="SSF54373">
    <property type="entry name" value="FAD-linked reductases, C-terminal domain"/>
    <property type="match status" value="1"/>
</dbReference>